<evidence type="ECO:0000313" key="1">
    <source>
        <dbReference type="EMBL" id="QPG76784.1"/>
    </source>
</evidence>
<dbReference type="OrthoDB" id="3998042at2759"/>
<evidence type="ECO:0000313" key="2">
    <source>
        <dbReference type="Proteomes" id="UP000662931"/>
    </source>
</evidence>
<sequence length="259" mass="30378">MVYFEDSERRQRKIPAYRIMQVRRMRKLKDMTNKVWPKVYRHESESDDDERGKSHTKASLLRIILSLKNKYHVSTITGYNPVRDKILEPNLSKKSLDRLKVAIEKRRVLDEIHLPSIREDKLLQDVLCEMKSSRTSGFESTNRVYVAGNSKYVTNEMDLQKMDLSSYEGTVCQIIKNAERESNSAESHQTEFYSEMNSLHGHQFKDIREESQRFDLLSMLEDTQANLSGYTQVEEDDTFEGLKYADFAKIRNFDPSKSV</sequence>
<keyword evidence="2" id="KW-1185">Reference proteome</keyword>
<dbReference type="AlphaFoldDB" id="A0A875SDL7"/>
<proteinExistence type="predicted"/>
<dbReference type="GeneID" id="62197578"/>
<accession>A0A875SDL7</accession>
<dbReference type="RefSeq" id="XP_038780349.1">
    <property type="nucleotide sequence ID" value="XM_038924421.1"/>
</dbReference>
<protein>
    <submittedName>
        <fullName evidence="1">Uncharacterized protein</fullName>
    </submittedName>
</protein>
<dbReference type="Proteomes" id="UP000662931">
    <property type="component" value="Chromosome 4"/>
</dbReference>
<reference evidence="1" key="1">
    <citation type="submission" date="2020-10" db="EMBL/GenBank/DDBJ databases">
        <authorList>
            <person name="Roach M.J.R."/>
        </authorList>
    </citation>
    <scope>NUCLEOTIDE SEQUENCE</scope>
    <source>
        <strain evidence="1">CBS 1945</strain>
    </source>
</reference>
<dbReference type="EMBL" id="CP064815">
    <property type="protein sequence ID" value="QPG76784.1"/>
    <property type="molecule type" value="Genomic_DNA"/>
</dbReference>
<name>A0A875SDL7_EENNA</name>
<organism evidence="1 2">
    <name type="scientific">Eeniella nana</name>
    <name type="common">Yeast</name>
    <name type="synonym">Brettanomyces nanus</name>
    <dbReference type="NCBI Taxonomy" id="13502"/>
    <lineage>
        <taxon>Eukaryota</taxon>
        <taxon>Fungi</taxon>
        <taxon>Dikarya</taxon>
        <taxon>Ascomycota</taxon>
        <taxon>Saccharomycotina</taxon>
        <taxon>Pichiomycetes</taxon>
        <taxon>Pichiales</taxon>
        <taxon>Pichiaceae</taxon>
        <taxon>Brettanomyces</taxon>
    </lineage>
</organism>
<dbReference type="KEGG" id="bnn:FOA43_004178"/>
<gene>
    <name evidence="1" type="ORF">FOA43_004178</name>
</gene>